<name>A0A9D1NJF9_9BACT</name>
<evidence type="ECO:0000256" key="1">
    <source>
        <dbReference type="ARBA" id="ARBA00000705"/>
    </source>
</evidence>
<accession>A0A9D1NJF9</accession>
<evidence type="ECO:0000256" key="4">
    <source>
        <dbReference type="ARBA" id="ARBA00023315"/>
    </source>
</evidence>
<comment type="similarity">
    <text evidence="2">Belongs to the phosphate acetyltransferase and butyryltransferase family.</text>
</comment>
<gene>
    <name evidence="6" type="ORF">IAC75_00255</name>
</gene>
<feature type="domain" description="Phosphate acetyl/butaryl transferase" evidence="5">
    <location>
        <begin position="3"/>
        <end position="331"/>
    </location>
</feature>
<dbReference type="SUPFAM" id="SSF53659">
    <property type="entry name" value="Isocitrate/Isopropylmalate dehydrogenase-like"/>
    <property type="match status" value="1"/>
</dbReference>
<evidence type="ECO:0000313" key="7">
    <source>
        <dbReference type="Proteomes" id="UP000886812"/>
    </source>
</evidence>
<evidence type="ECO:0000256" key="2">
    <source>
        <dbReference type="ARBA" id="ARBA00005656"/>
    </source>
</evidence>
<organism evidence="6 7">
    <name type="scientific">Candidatus Spyradosoma merdigallinarum</name>
    <dbReference type="NCBI Taxonomy" id="2840950"/>
    <lineage>
        <taxon>Bacteria</taxon>
        <taxon>Pseudomonadati</taxon>
        <taxon>Verrucomicrobiota</taxon>
        <taxon>Opitutia</taxon>
        <taxon>Opitutia incertae sedis</taxon>
        <taxon>Candidatus Spyradosoma</taxon>
    </lineage>
</organism>
<dbReference type="Gene3D" id="3.40.50.10950">
    <property type="match status" value="1"/>
</dbReference>
<reference evidence="6" key="1">
    <citation type="submission" date="2020-10" db="EMBL/GenBank/DDBJ databases">
        <authorList>
            <person name="Gilroy R."/>
        </authorList>
    </citation>
    <scope>NUCLEOTIDE SEQUENCE</scope>
    <source>
        <strain evidence="6">10669</strain>
    </source>
</reference>
<protein>
    <submittedName>
        <fullName evidence="6">Phosphate acetyltransferase</fullName>
    </submittedName>
</protein>
<dbReference type="EMBL" id="DVOG01000011">
    <property type="protein sequence ID" value="HIV03573.1"/>
    <property type="molecule type" value="Genomic_DNA"/>
</dbReference>
<comment type="catalytic activity">
    <reaction evidence="1">
        <text>acetyl-CoA + phosphate = acetyl phosphate + CoA</text>
        <dbReference type="Rhea" id="RHEA:19521"/>
        <dbReference type="ChEBI" id="CHEBI:22191"/>
        <dbReference type="ChEBI" id="CHEBI:43474"/>
        <dbReference type="ChEBI" id="CHEBI:57287"/>
        <dbReference type="ChEBI" id="CHEBI:57288"/>
        <dbReference type="EC" id="2.3.1.8"/>
    </reaction>
</comment>
<dbReference type="InterPro" id="IPR050500">
    <property type="entry name" value="Phos_Acetyltrans/Butyryltrans"/>
</dbReference>
<dbReference type="Proteomes" id="UP000886812">
    <property type="component" value="Unassembled WGS sequence"/>
</dbReference>
<dbReference type="AlphaFoldDB" id="A0A9D1NJF9"/>
<dbReference type="InterPro" id="IPR042113">
    <property type="entry name" value="P_AcTrfase_dom1"/>
</dbReference>
<evidence type="ECO:0000256" key="3">
    <source>
        <dbReference type="ARBA" id="ARBA00022679"/>
    </source>
</evidence>
<dbReference type="PANTHER" id="PTHR43356">
    <property type="entry name" value="PHOSPHATE ACETYLTRANSFERASE"/>
    <property type="match status" value="1"/>
</dbReference>
<dbReference type="PANTHER" id="PTHR43356:SF3">
    <property type="entry name" value="PHOSPHATE ACETYLTRANSFERASE"/>
    <property type="match status" value="1"/>
</dbReference>
<evidence type="ECO:0000259" key="5">
    <source>
        <dbReference type="Pfam" id="PF01515"/>
    </source>
</evidence>
<dbReference type="InterPro" id="IPR002505">
    <property type="entry name" value="PTA_PTB"/>
</dbReference>
<dbReference type="InterPro" id="IPR042112">
    <property type="entry name" value="P_AcTrfase_dom2"/>
</dbReference>
<sequence>MSLINKLSARLQNHPKRVVFPEGADMRIIQAARQFATRKLGVPILIGDRTRIKAIAARLDVKLDGIRIIEPARSAELPSFVELLRGMQRFNGMNDAEASDYVLSPNYFACMMLLTGAADAMVCGATTVPTNALRAIFQLIPRQPGVETISSMQLLVKEDSNLGINGTLFLADCAVIPEPTAEQLADIAITTSMLCHHLTNEPPRVALLSYTSKSLTRKTPTVEKVKAATAIARAKARDFDVPVEIDGELQVDAALDAFTANVKGIESPVAGKANVLVFPDLNSGNIASKFAQLVAEIPAYGQILTGLAKPIAEISRGASAHDILGSAIIVAAQAVDRHYLYPVVPEGEA</sequence>
<reference evidence="6" key="2">
    <citation type="journal article" date="2021" name="PeerJ">
        <title>Extensive microbial diversity within the chicken gut microbiome revealed by metagenomics and culture.</title>
        <authorList>
            <person name="Gilroy R."/>
            <person name="Ravi A."/>
            <person name="Getino M."/>
            <person name="Pursley I."/>
            <person name="Horton D.L."/>
            <person name="Alikhan N.F."/>
            <person name="Baker D."/>
            <person name="Gharbi K."/>
            <person name="Hall N."/>
            <person name="Watson M."/>
            <person name="Adriaenssens E.M."/>
            <person name="Foster-Nyarko E."/>
            <person name="Jarju S."/>
            <person name="Secka A."/>
            <person name="Antonio M."/>
            <person name="Oren A."/>
            <person name="Chaudhuri R.R."/>
            <person name="La Ragione R."/>
            <person name="Hildebrand F."/>
            <person name="Pallen M.J."/>
        </authorList>
    </citation>
    <scope>NUCLEOTIDE SEQUENCE</scope>
    <source>
        <strain evidence="6">10669</strain>
    </source>
</reference>
<keyword evidence="3" id="KW-0808">Transferase</keyword>
<dbReference type="Gene3D" id="3.40.50.10750">
    <property type="entry name" value="Isocitrate/Isopropylmalate dehydrogenase-like"/>
    <property type="match status" value="1"/>
</dbReference>
<evidence type="ECO:0000313" key="6">
    <source>
        <dbReference type="EMBL" id="HIV03573.1"/>
    </source>
</evidence>
<dbReference type="GO" id="GO:0008959">
    <property type="term" value="F:phosphate acetyltransferase activity"/>
    <property type="evidence" value="ECO:0007669"/>
    <property type="project" value="UniProtKB-EC"/>
</dbReference>
<comment type="caution">
    <text evidence="6">The sequence shown here is derived from an EMBL/GenBank/DDBJ whole genome shotgun (WGS) entry which is preliminary data.</text>
</comment>
<dbReference type="PIRSF" id="PIRSF000428">
    <property type="entry name" value="P_Ac_trans"/>
    <property type="match status" value="1"/>
</dbReference>
<dbReference type="InterPro" id="IPR012147">
    <property type="entry name" value="P_Ac_Bu_trans"/>
</dbReference>
<keyword evidence="4" id="KW-0012">Acyltransferase</keyword>
<proteinExistence type="inferred from homology"/>
<dbReference type="Pfam" id="PF01515">
    <property type="entry name" value="PTA_PTB"/>
    <property type="match status" value="1"/>
</dbReference>